<evidence type="ECO:0000256" key="2">
    <source>
        <dbReference type="ARBA" id="ARBA00023002"/>
    </source>
</evidence>
<gene>
    <name evidence="4" type="ORF">BN1356_01951</name>
</gene>
<sequence length="367" mass="41212">MTKYINDVVSLTDRLMLKNRVVLAPITLSVCQPGGYVSEDDISFYKRRACSVGLVITGSAYIHPQGQAFANSYSVAEDDKIQGLSSLAKTIQEQGAKAILQLYHGGRMVPPHLIEGLPVAPSAVKGNHGSVIVPRPLKSLEVDDLLKQFLDAIRRAEAAGFDGVELHGANTYLIQQFFSPHSNIRQDKWGGSFNNRLRFPKTLLKRAKQLVKLEFNRPFVIGYRFSPEEIEETGITLWDSLQLIEQLIQQGVDYLHISSSDVWRSSLRDQEAKSPIIKQIISKIKGRVPLIASGNIHTIQDVEKILSADIPLFSVGKALLLDPDWTQKIAEDHEETIIRKYQDRLQEQIELPIDFVNSLRSYLEEDA</sequence>
<dbReference type="Pfam" id="PF00724">
    <property type="entry name" value="Oxidored_FMN"/>
    <property type="match status" value="1"/>
</dbReference>
<keyword evidence="1" id="KW-0285">Flavoprotein</keyword>
<dbReference type="InterPro" id="IPR013785">
    <property type="entry name" value="Aldolase_TIM"/>
</dbReference>
<evidence type="ECO:0000313" key="5">
    <source>
        <dbReference type="Proteomes" id="UP000198604"/>
    </source>
</evidence>
<dbReference type="GO" id="GO:0016491">
    <property type="term" value="F:oxidoreductase activity"/>
    <property type="evidence" value="ECO:0007669"/>
    <property type="project" value="UniProtKB-KW"/>
</dbReference>
<keyword evidence="5" id="KW-1185">Reference proteome</keyword>
<protein>
    <submittedName>
        <fullName evidence="4">NADH-dependent flavin oxidoreductase</fullName>
    </submittedName>
</protein>
<organism evidence="4 5">
    <name type="scientific">Streptococcus varani</name>
    <dbReference type="NCBI Taxonomy" id="1608583"/>
    <lineage>
        <taxon>Bacteria</taxon>
        <taxon>Bacillati</taxon>
        <taxon>Bacillota</taxon>
        <taxon>Bacilli</taxon>
        <taxon>Lactobacillales</taxon>
        <taxon>Streptococcaceae</taxon>
        <taxon>Streptococcus</taxon>
    </lineage>
</organism>
<name>A0A0E4H5A7_9STRE</name>
<dbReference type="RefSeq" id="WP_093651399.1">
    <property type="nucleotide sequence ID" value="NZ_CTEN01000004.1"/>
</dbReference>
<dbReference type="AlphaFoldDB" id="A0A0E4H5A7"/>
<dbReference type="OrthoDB" id="9806724at2"/>
<dbReference type="Proteomes" id="UP000198604">
    <property type="component" value="Unassembled WGS sequence"/>
</dbReference>
<accession>A0A0E4H5A7</accession>
<dbReference type="PANTHER" id="PTHR43656:SF2">
    <property type="entry name" value="BINDING OXIDOREDUCTASE, PUTATIVE (AFU_ORTHOLOGUE AFUA_2G08260)-RELATED"/>
    <property type="match status" value="1"/>
</dbReference>
<dbReference type="GO" id="GO:0010181">
    <property type="term" value="F:FMN binding"/>
    <property type="evidence" value="ECO:0007669"/>
    <property type="project" value="InterPro"/>
</dbReference>
<feature type="domain" description="NADH:flavin oxidoreductase/NADH oxidase N-terminal" evidence="3">
    <location>
        <begin position="16"/>
        <end position="333"/>
    </location>
</feature>
<dbReference type="PANTHER" id="PTHR43656">
    <property type="entry name" value="BINDING OXIDOREDUCTASE, PUTATIVE (AFU_ORTHOLOGUE AFUA_2G08260)-RELATED"/>
    <property type="match status" value="1"/>
</dbReference>
<reference evidence="5" key="1">
    <citation type="submission" date="2015-03" db="EMBL/GenBank/DDBJ databases">
        <authorList>
            <person name="Urmite Genomes"/>
        </authorList>
    </citation>
    <scope>NUCLEOTIDE SEQUENCE [LARGE SCALE GENOMIC DNA]</scope>
    <source>
        <strain evidence="5">FF10</strain>
    </source>
</reference>
<dbReference type="Gene3D" id="3.20.20.70">
    <property type="entry name" value="Aldolase class I"/>
    <property type="match status" value="1"/>
</dbReference>
<evidence type="ECO:0000259" key="3">
    <source>
        <dbReference type="Pfam" id="PF00724"/>
    </source>
</evidence>
<dbReference type="STRING" id="1608583.BN1356_01951"/>
<dbReference type="InterPro" id="IPR051799">
    <property type="entry name" value="NADH_flavin_oxidoreductase"/>
</dbReference>
<proteinExistence type="predicted"/>
<dbReference type="SUPFAM" id="SSF51395">
    <property type="entry name" value="FMN-linked oxidoreductases"/>
    <property type="match status" value="1"/>
</dbReference>
<evidence type="ECO:0000256" key="1">
    <source>
        <dbReference type="ARBA" id="ARBA00022630"/>
    </source>
</evidence>
<dbReference type="EMBL" id="CTEN01000004">
    <property type="protein sequence ID" value="CQR25609.1"/>
    <property type="molecule type" value="Genomic_DNA"/>
</dbReference>
<keyword evidence="2" id="KW-0560">Oxidoreductase</keyword>
<dbReference type="InterPro" id="IPR001155">
    <property type="entry name" value="OxRdtase_FMN_N"/>
</dbReference>
<evidence type="ECO:0000313" key="4">
    <source>
        <dbReference type="EMBL" id="CQR25609.1"/>
    </source>
</evidence>